<organism evidence="1">
    <name type="scientific">Rhodopseudomonas palustris (strain BisB18)</name>
    <dbReference type="NCBI Taxonomy" id="316056"/>
    <lineage>
        <taxon>Bacteria</taxon>
        <taxon>Pseudomonadati</taxon>
        <taxon>Pseudomonadota</taxon>
        <taxon>Alphaproteobacteria</taxon>
        <taxon>Hyphomicrobiales</taxon>
        <taxon>Nitrobacteraceae</taxon>
        <taxon>Rhodopseudomonas</taxon>
    </lineage>
</organism>
<evidence type="ECO:0000313" key="1">
    <source>
        <dbReference type="EMBL" id="ABD87043.1"/>
    </source>
</evidence>
<dbReference type="RefSeq" id="WP_011471948.1">
    <property type="nucleotide sequence ID" value="NC_007925.1"/>
</dbReference>
<name>Q218Z3_RHOPB</name>
<dbReference type="STRING" id="316056.RPC_1481"/>
<dbReference type="HOGENOM" id="CLU_1785392_0_0_5"/>
<dbReference type="OrthoDB" id="9830531at2"/>
<gene>
    <name evidence="1" type="ordered locus">RPC_1481</name>
</gene>
<evidence type="ECO:0008006" key="2">
    <source>
        <dbReference type="Google" id="ProtNLM"/>
    </source>
</evidence>
<dbReference type="KEGG" id="rpc:RPC_1481"/>
<protein>
    <recommendedName>
        <fullName evidence="2">RiboL-PSP-HEPN domain-containing protein</fullName>
    </recommendedName>
</protein>
<dbReference type="EMBL" id="CP000301">
    <property type="protein sequence ID" value="ABD87043.1"/>
    <property type="molecule type" value="Genomic_DNA"/>
</dbReference>
<reference evidence="1" key="1">
    <citation type="submission" date="2006-03" db="EMBL/GenBank/DDBJ databases">
        <title>Complete sequence of Rhodopseudomonas palustris BisB18.</title>
        <authorList>
            <consortium name="US DOE Joint Genome Institute"/>
            <person name="Copeland A."/>
            <person name="Lucas S."/>
            <person name="Lapidus A."/>
            <person name="Barry K."/>
            <person name="Detter J.C."/>
            <person name="Glavina del Rio T."/>
            <person name="Hammon N."/>
            <person name="Israni S."/>
            <person name="Dalin E."/>
            <person name="Tice H."/>
            <person name="Pitluck S."/>
            <person name="Chain P."/>
            <person name="Malfatti S."/>
            <person name="Shin M."/>
            <person name="Vergez L."/>
            <person name="Schmutz J."/>
            <person name="Larimer F."/>
            <person name="Land M."/>
            <person name="Hauser L."/>
            <person name="Pelletier D.A."/>
            <person name="Kyrpides N."/>
            <person name="Anderson I."/>
            <person name="Oda Y."/>
            <person name="Harwood C.S."/>
            <person name="Richardson P."/>
        </authorList>
    </citation>
    <scope>NUCLEOTIDE SEQUENCE [LARGE SCALE GENOMIC DNA]</scope>
    <source>
        <strain evidence="1">BisB18</strain>
    </source>
</reference>
<dbReference type="AlphaFoldDB" id="Q218Z3"/>
<sequence length="145" mass="16750">MSKLNETKLAFDRVKALLDQQLLEKKGNAQQIRDCQSAVNVAFYLLGWAQFEFLARKEAEERIEADARAKTVDGIGWRYVLDNIKAFSLRRKLEVIFFGDQATLGQLKRDYDIRNEAAHNYKKLPGEVSDVSAWLDHLETLVEKF</sequence>
<accession>Q218Z3</accession>
<proteinExistence type="predicted"/>